<dbReference type="PRINTS" id="PR00081">
    <property type="entry name" value="GDHRDH"/>
</dbReference>
<dbReference type="CDD" id="cd05233">
    <property type="entry name" value="SDR_c"/>
    <property type="match status" value="1"/>
</dbReference>
<evidence type="ECO:0000313" key="3">
    <source>
        <dbReference type="EMBL" id="NYH94832.1"/>
    </source>
</evidence>
<dbReference type="PANTHER" id="PTHR24321:SF11">
    <property type="entry name" value="BLR0893 PROTEIN"/>
    <property type="match status" value="1"/>
</dbReference>
<protein>
    <submittedName>
        <fullName evidence="3">NAD(P)-dependent dehydrogenase (Short-subunit alcohol dehydrogenase family)</fullName>
    </submittedName>
</protein>
<evidence type="ECO:0000256" key="2">
    <source>
        <dbReference type="ARBA" id="ARBA00023002"/>
    </source>
</evidence>
<sequence length="262" mass="27469">MAPQMRQESEMGQLEGKAALVTGGGSGIGQAVAIAFAREGAKVMICGRREEAGMETVGMIEKAGGTCKFFQCDVTQADQVEALVAETVKAYGQLDVAFNNAGVYFGIGQVADLTEEDCVKSFDSNIRSTFLCLKYEIQQMLKQGKGGSIINNASAQSHLALGYSAHYTCAKHAILGYTRAAAVDYAKDNIRVNAVAPGVVLTPMMAGFDPDAPENATLMSRLPAGRVATPDEIAGTVVFMASDAAPYMHGASVAVDGGWTAH</sequence>
<dbReference type="RefSeq" id="WP_218845151.1">
    <property type="nucleotide sequence ID" value="NZ_BMGF01000006.1"/>
</dbReference>
<evidence type="ECO:0000256" key="1">
    <source>
        <dbReference type="ARBA" id="ARBA00006484"/>
    </source>
</evidence>
<dbReference type="AlphaFoldDB" id="A0A7Y9XUR5"/>
<dbReference type="InterPro" id="IPR036291">
    <property type="entry name" value="NAD(P)-bd_dom_sf"/>
</dbReference>
<dbReference type="FunFam" id="3.40.50.720:FF:000084">
    <property type="entry name" value="Short-chain dehydrogenase reductase"/>
    <property type="match status" value="1"/>
</dbReference>
<dbReference type="PRINTS" id="PR00080">
    <property type="entry name" value="SDRFAMILY"/>
</dbReference>
<dbReference type="SUPFAM" id="SSF51735">
    <property type="entry name" value="NAD(P)-binding Rossmann-fold domains"/>
    <property type="match status" value="1"/>
</dbReference>
<dbReference type="Pfam" id="PF13561">
    <property type="entry name" value="adh_short_C2"/>
    <property type="match status" value="1"/>
</dbReference>
<dbReference type="GO" id="GO:0016491">
    <property type="term" value="F:oxidoreductase activity"/>
    <property type="evidence" value="ECO:0007669"/>
    <property type="project" value="UniProtKB-KW"/>
</dbReference>
<keyword evidence="4" id="KW-1185">Reference proteome</keyword>
<evidence type="ECO:0000313" key="4">
    <source>
        <dbReference type="Proteomes" id="UP000522081"/>
    </source>
</evidence>
<dbReference type="PANTHER" id="PTHR24321">
    <property type="entry name" value="DEHYDROGENASES, SHORT CHAIN"/>
    <property type="match status" value="1"/>
</dbReference>
<dbReference type="NCBIfam" id="NF005559">
    <property type="entry name" value="PRK07231.1"/>
    <property type="match status" value="1"/>
</dbReference>
<dbReference type="InterPro" id="IPR002347">
    <property type="entry name" value="SDR_fam"/>
</dbReference>
<reference evidence="3 4" key="1">
    <citation type="submission" date="2020-07" db="EMBL/GenBank/DDBJ databases">
        <title>Genomic Encyclopedia of Type Strains, Phase IV (KMG-IV): sequencing the most valuable type-strain genomes for metagenomic binning, comparative biology and taxonomic classification.</title>
        <authorList>
            <person name="Goeker M."/>
        </authorList>
    </citation>
    <scope>NUCLEOTIDE SEQUENCE [LARGE SCALE GENOMIC DNA]</scope>
    <source>
        <strain evidence="3 4">DSM 29043</strain>
    </source>
</reference>
<dbReference type="Gene3D" id="3.40.50.720">
    <property type="entry name" value="NAD(P)-binding Rossmann-like Domain"/>
    <property type="match status" value="1"/>
</dbReference>
<comment type="caution">
    <text evidence="3">The sequence shown here is derived from an EMBL/GenBank/DDBJ whole genome shotgun (WGS) entry which is preliminary data.</text>
</comment>
<dbReference type="PROSITE" id="PS00061">
    <property type="entry name" value="ADH_SHORT"/>
    <property type="match status" value="1"/>
</dbReference>
<name>A0A7Y9XUR5_9SPHN</name>
<comment type="similarity">
    <text evidence="1">Belongs to the short-chain dehydrogenases/reductases (SDR) family.</text>
</comment>
<organism evidence="3 4">
    <name type="scientific">Novosphingobium marinum</name>
    <dbReference type="NCBI Taxonomy" id="1514948"/>
    <lineage>
        <taxon>Bacteria</taxon>
        <taxon>Pseudomonadati</taxon>
        <taxon>Pseudomonadota</taxon>
        <taxon>Alphaproteobacteria</taxon>
        <taxon>Sphingomonadales</taxon>
        <taxon>Sphingomonadaceae</taxon>
        <taxon>Novosphingobium</taxon>
    </lineage>
</organism>
<gene>
    <name evidence="3" type="ORF">FHS75_001151</name>
</gene>
<keyword evidence="2" id="KW-0560">Oxidoreductase</keyword>
<dbReference type="Proteomes" id="UP000522081">
    <property type="component" value="Unassembled WGS sequence"/>
</dbReference>
<proteinExistence type="inferred from homology"/>
<accession>A0A7Y9XUR5</accession>
<dbReference type="EMBL" id="JACBZF010000002">
    <property type="protein sequence ID" value="NYH94832.1"/>
    <property type="molecule type" value="Genomic_DNA"/>
</dbReference>
<dbReference type="InterPro" id="IPR020904">
    <property type="entry name" value="Sc_DH/Rdtase_CS"/>
</dbReference>